<comment type="subcellular location">
    <subcellularLocation>
        <location evidence="1">Cytoplasm</location>
    </subcellularLocation>
</comment>
<sequence length="246" mass="27290">MFGQPRREQQIQPFDPFADQMMPFGGQGGGFGGLFGSMFGQMNQMMQDMDQMMMNPHRGGPQMSMMSGMSGAGGFSCQTFSFSSRMGPDGQMHTEQYASSAVGDRSRDMHEVQQMYSNSTGVDKMSLERQLEGRARKVVKERTRNTMEERQTEMFRGMNEEDAPDFDRHWQERAVPHLPQHQVGFGRQLGDQSRARGGGGRAPAALSNGYPSPGGHTAGYGGYGPQRSVPVVQGTPVYPDTRPTWR</sequence>
<proteinExistence type="inferred from homology"/>
<evidence type="ECO:0000256" key="5">
    <source>
        <dbReference type="SAM" id="MobiDB-lite"/>
    </source>
</evidence>
<reference evidence="6 7" key="1">
    <citation type="submission" date="2024-02" db="EMBL/GenBank/DDBJ databases">
        <authorList>
            <person name="Chen Y."/>
            <person name="Shah S."/>
            <person name="Dougan E. K."/>
            <person name="Thang M."/>
            <person name="Chan C."/>
        </authorList>
    </citation>
    <scope>NUCLEOTIDE SEQUENCE [LARGE SCALE GENOMIC DNA]</scope>
</reference>
<evidence type="ECO:0000256" key="3">
    <source>
        <dbReference type="ARBA" id="ARBA00022490"/>
    </source>
</evidence>
<evidence type="ECO:0000256" key="4">
    <source>
        <dbReference type="ARBA" id="ARBA00022553"/>
    </source>
</evidence>
<gene>
    <name evidence="6" type="ORF">CCMP2556_LOCUS20731</name>
</gene>
<comment type="caution">
    <text evidence="6">The sequence shown here is derived from an EMBL/GenBank/DDBJ whole genome shotgun (WGS) entry which is preliminary data.</text>
</comment>
<keyword evidence="3" id="KW-0963">Cytoplasm</keyword>
<protein>
    <recommendedName>
        <fullName evidence="8">Myeloid leukemia factor 2</fullName>
    </recommendedName>
</protein>
<organism evidence="6 7">
    <name type="scientific">Durusdinium trenchii</name>
    <dbReference type="NCBI Taxonomy" id="1381693"/>
    <lineage>
        <taxon>Eukaryota</taxon>
        <taxon>Sar</taxon>
        <taxon>Alveolata</taxon>
        <taxon>Dinophyceae</taxon>
        <taxon>Suessiales</taxon>
        <taxon>Symbiodiniaceae</taxon>
        <taxon>Durusdinium</taxon>
    </lineage>
</organism>
<accession>A0ABP0LEK2</accession>
<evidence type="ECO:0000313" key="6">
    <source>
        <dbReference type="EMBL" id="CAK9037603.1"/>
    </source>
</evidence>
<dbReference type="InterPro" id="IPR019376">
    <property type="entry name" value="Myeloid_leukemia_factor"/>
</dbReference>
<dbReference type="Pfam" id="PF10248">
    <property type="entry name" value="Mlf1IP"/>
    <property type="match status" value="1"/>
</dbReference>
<evidence type="ECO:0008006" key="8">
    <source>
        <dbReference type="Google" id="ProtNLM"/>
    </source>
</evidence>
<evidence type="ECO:0000256" key="1">
    <source>
        <dbReference type="ARBA" id="ARBA00004496"/>
    </source>
</evidence>
<dbReference type="EMBL" id="CAXAMN010012224">
    <property type="protein sequence ID" value="CAK9037603.1"/>
    <property type="molecule type" value="Genomic_DNA"/>
</dbReference>
<dbReference type="Proteomes" id="UP001642484">
    <property type="component" value="Unassembled WGS sequence"/>
</dbReference>
<comment type="similarity">
    <text evidence="2">Belongs to the MLF family.</text>
</comment>
<keyword evidence="4" id="KW-0597">Phosphoprotein</keyword>
<keyword evidence="7" id="KW-1185">Reference proteome</keyword>
<feature type="region of interest" description="Disordered" evidence="5">
    <location>
        <begin position="191"/>
        <end position="246"/>
    </location>
</feature>
<evidence type="ECO:0000313" key="7">
    <source>
        <dbReference type="Proteomes" id="UP001642484"/>
    </source>
</evidence>
<evidence type="ECO:0000256" key="2">
    <source>
        <dbReference type="ARBA" id="ARBA00008332"/>
    </source>
</evidence>
<name>A0ABP0LEK2_9DINO</name>